<dbReference type="EMBL" id="CP001346">
    <property type="protein sequence ID" value="ACL47839.1"/>
    <property type="molecule type" value="Genomic_DNA"/>
</dbReference>
<gene>
    <name evidence="4" type="ordered locus">Cyan7425_0143</name>
</gene>
<protein>
    <submittedName>
        <fullName evidence="4">Transcriptional regulator, XRE family</fullName>
    </submittedName>
</protein>
<dbReference type="GO" id="GO:0003677">
    <property type="term" value="F:DNA binding"/>
    <property type="evidence" value="ECO:0007669"/>
    <property type="project" value="InterPro"/>
</dbReference>
<feature type="transmembrane region" description="Helical" evidence="2">
    <location>
        <begin position="611"/>
        <end position="632"/>
    </location>
</feature>
<dbReference type="CDD" id="cd00093">
    <property type="entry name" value="HTH_XRE"/>
    <property type="match status" value="1"/>
</dbReference>
<feature type="coiled-coil region" evidence="1">
    <location>
        <begin position="435"/>
        <end position="465"/>
    </location>
</feature>
<feature type="transmembrane region" description="Helical" evidence="2">
    <location>
        <begin position="638"/>
        <end position="656"/>
    </location>
</feature>
<sequence length="825" mass="93233">MNIDLRGVRERAGLTQSQIAAMLGLSQAQVSRYEQDPGTISTELLIRWAQALGTDIPTLLANALPSLTPLEVGDPYAKLRHDLNLLEQYISAAHFSELDTAKSHLTPDQLPTPDNLRLQIKRYRQKPNLVLVGRFDSGKSHLANALMGVKCLPSQYQPATRVITFVRHIDDRPTWLSEQVCILDEEFWPKDEKGNFIFDLTTLDSQERYEDYCINSGSLEVLREHGLHDHLSEDEIDGHSAVVYIDSPLLKACNVVDFPGYSDKSDEFSGDVKKANSAAQIADLVLYTSPANNFINAEDIQRLSYLLKVLPTPEIAKTDFPKLGNLFIVATHASPSINDSQLEQIMKVGPKRFYKELNEFVFSERGQRIGKPITLEEVSDRFFTFWSELPNRCKKLREDLTVILDEHFPKVTRHNIECEISEFKYKVPKNISNQILAYQQTIAEIEQRRQELQQLEKEQPNFQSKIKLGRKKIHQCISELQSKSKASFQSFFNDLLIASTLEEMIRKRYDNKKEAQEYAVGYVVEKLQTKLEVVIKENSEILKKDIDEFLELYEEALLKLPRLNAGSVHIPFDPKGAFLGGLVGLGGVGALAVWASALGNLGAYILVAKGVSLLAALGIGVGGVANAVAFVAAIGGPIALAVGIVAIAAFIGWALFGESWQSRLAKKIISHFQEQRVLNQYLKGNDDYWNDTSKAFDKGADALEEKFNAYMQHLREITSNNPKVKHELELLLNKLKGLKNFFEQIPWVFQFFKPPVQSVKSTVESSNFFRISYSNHTICIKSKKTSTSFEIEDDGLWEELKFRVKNGEIELTKAEFEGLYYMRKV</sequence>
<dbReference type="InterPro" id="IPR027417">
    <property type="entry name" value="P-loop_NTPase"/>
</dbReference>
<keyword evidence="2" id="KW-0472">Membrane</keyword>
<dbReference type="Pfam" id="PF00350">
    <property type="entry name" value="Dynamin_N"/>
    <property type="match status" value="1"/>
</dbReference>
<dbReference type="OrthoDB" id="9816479at2"/>
<dbReference type="eggNOG" id="COG0699">
    <property type="taxonomic scope" value="Bacteria"/>
</dbReference>
<evidence type="ECO:0000256" key="2">
    <source>
        <dbReference type="SAM" id="Phobius"/>
    </source>
</evidence>
<name>B8HZJ1_CYAP4</name>
<feature type="transmembrane region" description="Helical" evidence="2">
    <location>
        <begin position="577"/>
        <end position="599"/>
    </location>
</feature>
<feature type="domain" description="HTH cro/C1-type" evidence="3">
    <location>
        <begin position="5"/>
        <end position="59"/>
    </location>
</feature>
<dbReference type="HOGENOM" id="CLU_384844_0_0_3"/>
<dbReference type="InterPro" id="IPR045063">
    <property type="entry name" value="Dynamin_N"/>
</dbReference>
<keyword evidence="2" id="KW-0812">Transmembrane</keyword>
<dbReference type="PROSITE" id="PS50943">
    <property type="entry name" value="HTH_CROC1"/>
    <property type="match status" value="1"/>
</dbReference>
<dbReference type="KEGG" id="cyn:Cyan7425_0143"/>
<dbReference type="InterPro" id="IPR010982">
    <property type="entry name" value="Lambda_DNA-bd_dom_sf"/>
</dbReference>
<accession>B8HZJ1</accession>
<keyword evidence="1" id="KW-0175">Coiled coil</keyword>
<geneLocation type="plasmid" evidence="4">
    <name>pP742502</name>
</geneLocation>
<dbReference type="Gene3D" id="3.40.50.300">
    <property type="entry name" value="P-loop containing nucleotide triphosphate hydrolases"/>
    <property type="match status" value="1"/>
</dbReference>
<proteinExistence type="predicted"/>
<evidence type="ECO:0000256" key="1">
    <source>
        <dbReference type="SAM" id="Coils"/>
    </source>
</evidence>
<evidence type="ECO:0000313" key="4">
    <source>
        <dbReference type="EMBL" id="ACL47839.1"/>
    </source>
</evidence>
<keyword evidence="4" id="KW-0614">Plasmid</keyword>
<dbReference type="InterPro" id="IPR001387">
    <property type="entry name" value="Cro/C1-type_HTH"/>
</dbReference>
<keyword evidence="2" id="KW-1133">Transmembrane helix</keyword>
<dbReference type="Pfam" id="PF01381">
    <property type="entry name" value="HTH_3"/>
    <property type="match status" value="1"/>
</dbReference>
<dbReference type="SUPFAM" id="SSF52540">
    <property type="entry name" value="P-loop containing nucleoside triphosphate hydrolases"/>
    <property type="match status" value="1"/>
</dbReference>
<dbReference type="AlphaFoldDB" id="B8HZJ1"/>
<reference evidence="4" key="1">
    <citation type="submission" date="2009-01" db="EMBL/GenBank/DDBJ databases">
        <title>Complete sequence of plasmid2 Cyanothece sp. PCC 7425.</title>
        <authorList>
            <consortium name="US DOE Joint Genome Institute"/>
            <person name="Lucas S."/>
            <person name="Copeland A."/>
            <person name="Lapidus A."/>
            <person name="Glavina del Rio T."/>
            <person name="Dalin E."/>
            <person name="Tice H."/>
            <person name="Bruce D."/>
            <person name="Goodwin L."/>
            <person name="Pitluck S."/>
            <person name="Sims D."/>
            <person name="Meineke L."/>
            <person name="Brettin T."/>
            <person name="Detter J.C."/>
            <person name="Han C."/>
            <person name="Larimer F."/>
            <person name="Land M."/>
            <person name="Hauser L."/>
            <person name="Kyrpides N."/>
            <person name="Ovchinnikova G."/>
            <person name="Liberton M."/>
            <person name="Stoeckel J."/>
            <person name="Banerjee A."/>
            <person name="Singh A."/>
            <person name="Page L."/>
            <person name="Sato H."/>
            <person name="Zhao L."/>
            <person name="Sherman L."/>
            <person name="Pakrasi H."/>
            <person name="Richardson P."/>
        </authorList>
    </citation>
    <scope>NUCLEOTIDE SEQUENCE</scope>
    <source>
        <strain evidence="4">PCC 7425</strain>
        <plasmid evidence="4">pP742502</plasmid>
    </source>
</reference>
<dbReference type="SMART" id="SM00530">
    <property type="entry name" value="HTH_XRE"/>
    <property type="match status" value="1"/>
</dbReference>
<dbReference type="SUPFAM" id="SSF47413">
    <property type="entry name" value="lambda repressor-like DNA-binding domains"/>
    <property type="match status" value="1"/>
</dbReference>
<organism evidence="4">
    <name type="scientific">Cyanothece sp. (strain PCC 7425 / ATCC 29141)</name>
    <dbReference type="NCBI Taxonomy" id="395961"/>
    <lineage>
        <taxon>Bacteria</taxon>
        <taxon>Bacillati</taxon>
        <taxon>Cyanobacteriota</taxon>
        <taxon>Cyanophyceae</taxon>
        <taxon>Gomontiellales</taxon>
        <taxon>Cyanothecaceae</taxon>
        <taxon>Cyanothece</taxon>
    </lineage>
</organism>
<dbReference type="Gene3D" id="1.10.260.40">
    <property type="entry name" value="lambda repressor-like DNA-binding domains"/>
    <property type="match status" value="1"/>
</dbReference>
<evidence type="ECO:0000259" key="3">
    <source>
        <dbReference type="PROSITE" id="PS50943"/>
    </source>
</evidence>